<feature type="region of interest" description="Disordered" evidence="1">
    <location>
        <begin position="385"/>
        <end position="603"/>
    </location>
</feature>
<dbReference type="Proteomes" id="UP000807469">
    <property type="component" value="Unassembled WGS sequence"/>
</dbReference>
<feature type="compositionally biased region" description="Low complexity" evidence="1">
    <location>
        <begin position="307"/>
        <end position="320"/>
    </location>
</feature>
<organism evidence="2 3">
    <name type="scientific">Pholiota conissans</name>
    <dbReference type="NCBI Taxonomy" id="109636"/>
    <lineage>
        <taxon>Eukaryota</taxon>
        <taxon>Fungi</taxon>
        <taxon>Dikarya</taxon>
        <taxon>Basidiomycota</taxon>
        <taxon>Agaricomycotina</taxon>
        <taxon>Agaricomycetes</taxon>
        <taxon>Agaricomycetidae</taxon>
        <taxon>Agaricales</taxon>
        <taxon>Agaricineae</taxon>
        <taxon>Strophariaceae</taxon>
        <taxon>Pholiota</taxon>
    </lineage>
</organism>
<reference evidence="2" key="1">
    <citation type="submission" date="2020-11" db="EMBL/GenBank/DDBJ databases">
        <authorList>
            <consortium name="DOE Joint Genome Institute"/>
            <person name="Ahrendt S."/>
            <person name="Riley R."/>
            <person name="Andreopoulos W."/>
            <person name="Labutti K."/>
            <person name="Pangilinan J."/>
            <person name="Ruiz-Duenas F.J."/>
            <person name="Barrasa J.M."/>
            <person name="Sanchez-Garcia M."/>
            <person name="Camarero S."/>
            <person name="Miyauchi S."/>
            <person name="Serrano A."/>
            <person name="Linde D."/>
            <person name="Babiker R."/>
            <person name="Drula E."/>
            <person name="Ayuso-Fernandez I."/>
            <person name="Pacheco R."/>
            <person name="Padilla G."/>
            <person name="Ferreira P."/>
            <person name="Barriuso J."/>
            <person name="Kellner H."/>
            <person name="Castanera R."/>
            <person name="Alfaro M."/>
            <person name="Ramirez L."/>
            <person name="Pisabarro A.G."/>
            <person name="Kuo A."/>
            <person name="Tritt A."/>
            <person name="Lipzen A."/>
            <person name="He G."/>
            <person name="Yan M."/>
            <person name="Ng V."/>
            <person name="Cullen D."/>
            <person name="Martin F."/>
            <person name="Rosso M.-N."/>
            <person name="Henrissat B."/>
            <person name="Hibbett D."/>
            <person name="Martinez A.T."/>
            <person name="Grigoriev I.V."/>
        </authorList>
    </citation>
    <scope>NUCLEOTIDE SEQUENCE</scope>
    <source>
        <strain evidence="2">CIRM-BRFM 674</strain>
    </source>
</reference>
<keyword evidence="3" id="KW-1185">Reference proteome</keyword>
<evidence type="ECO:0000313" key="2">
    <source>
        <dbReference type="EMBL" id="KAF9472201.1"/>
    </source>
</evidence>
<protein>
    <submittedName>
        <fullName evidence="2">Uncharacterized protein</fullName>
    </submittedName>
</protein>
<feature type="compositionally biased region" description="Polar residues" evidence="1">
    <location>
        <begin position="521"/>
        <end position="532"/>
    </location>
</feature>
<dbReference type="AlphaFoldDB" id="A0A9P5YQP5"/>
<dbReference type="EMBL" id="MU155565">
    <property type="protein sequence ID" value="KAF9472201.1"/>
    <property type="molecule type" value="Genomic_DNA"/>
</dbReference>
<proteinExistence type="predicted"/>
<feature type="region of interest" description="Disordered" evidence="1">
    <location>
        <begin position="156"/>
        <end position="321"/>
    </location>
</feature>
<evidence type="ECO:0000313" key="3">
    <source>
        <dbReference type="Proteomes" id="UP000807469"/>
    </source>
</evidence>
<accession>A0A9P5YQP5</accession>
<feature type="compositionally biased region" description="Polar residues" evidence="1">
    <location>
        <begin position="446"/>
        <end position="468"/>
    </location>
</feature>
<feature type="compositionally biased region" description="Polar residues" evidence="1">
    <location>
        <begin position="217"/>
        <end position="239"/>
    </location>
</feature>
<evidence type="ECO:0000256" key="1">
    <source>
        <dbReference type="SAM" id="MobiDB-lite"/>
    </source>
</evidence>
<name>A0A9P5YQP5_9AGAR</name>
<feature type="compositionally biased region" description="Basic and acidic residues" evidence="1">
    <location>
        <begin position="421"/>
        <end position="433"/>
    </location>
</feature>
<feature type="compositionally biased region" description="Low complexity" evidence="1">
    <location>
        <begin position="281"/>
        <end position="300"/>
    </location>
</feature>
<gene>
    <name evidence="2" type="ORF">BDN70DRAFT_495367</name>
</gene>
<sequence>MVMDLRNSDPWLLMLYHPGSFFTFTQMPRSSFFHNFLMKREKSEVDLPKSYLALAKMLCNDFRVLKYMGMPELLNDLLLKCAPDWELAQMLGQCSQITDRNNPKLRGIIEEFEILIEYIEKCYPQHIHDGTTDRCYICAVHVSLINFRKLPPHSDMQHPRNVRVPSLQVPSPAESTSSKASYLAEPSDNQDAEIVPTSPTTQGQSLAKIESHHESLPLNNSSTADLDTKSILTASSEVSSEMEGHDSSSYPSDAGDDMARSSPRSYIQPVAPNKEADMVDSTHSSSDASPSTNSHSESSSQTDVVPSLSHQGQSSQLLVSDAQTRVKYEAQASSPEPVISGDELGLETSSIQSIELNFIPTPPRIEETIAMASSPEGSSAILTASSSDSVLQHQAPRRISTTEPEHIAPDPTVSSETILVPEHEKTERMKEENIPSTETACAIENQDLTQNQPQSPVLSPEPSASSEVILTKESPRRKTTPNIASEEPKSPGKTMEAKQAPAITQFPSAAPVTAPVAGQLESLSQSKPQAVQNPKRDPHTSKPRSKSPTPRSSSGQSSATENNLREHAGSAPTLLLDQDHSANAIKPQVSQLPAKPQTANKKDPIVGVPIVPEQPSFWMRLRRCLCCCCCQSVENTES</sequence>
<comment type="caution">
    <text evidence="2">The sequence shown here is derived from an EMBL/GenBank/DDBJ whole genome shotgun (WGS) entry which is preliminary data.</text>
</comment>